<reference evidence="2 3" key="1">
    <citation type="submission" date="2020-02" db="EMBL/GenBank/DDBJ databases">
        <title>Sequencing the genomes of 1000 actinobacteria strains.</title>
        <authorList>
            <person name="Klenk H.-P."/>
        </authorList>
    </citation>
    <scope>NUCLEOTIDE SEQUENCE [LARGE SCALE GENOMIC DNA]</scope>
    <source>
        <strain evidence="2 3">DSM 27960</strain>
    </source>
</reference>
<keyword evidence="1" id="KW-1133">Transmembrane helix</keyword>
<keyword evidence="3" id="KW-1185">Reference proteome</keyword>
<evidence type="ECO:0000313" key="3">
    <source>
        <dbReference type="Proteomes" id="UP000541033"/>
    </source>
</evidence>
<gene>
    <name evidence="2" type="ORF">FHX76_000222</name>
</gene>
<organism evidence="2 3">
    <name type="scientific">Lysinibacter cavernae</name>
    <dbReference type="NCBI Taxonomy" id="1640652"/>
    <lineage>
        <taxon>Bacteria</taxon>
        <taxon>Bacillati</taxon>
        <taxon>Actinomycetota</taxon>
        <taxon>Actinomycetes</taxon>
        <taxon>Micrococcales</taxon>
        <taxon>Microbacteriaceae</taxon>
        <taxon>Lysinibacter</taxon>
    </lineage>
</organism>
<dbReference type="EMBL" id="JAAMOX010000001">
    <property type="protein sequence ID" value="NIH52354.1"/>
    <property type="molecule type" value="Genomic_DNA"/>
</dbReference>
<keyword evidence="1" id="KW-0472">Membrane</keyword>
<evidence type="ECO:0000256" key="1">
    <source>
        <dbReference type="SAM" id="Phobius"/>
    </source>
</evidence>
<feature type="transmembrane region" description="Helical" evidence="1">
    <location>
        <begin position="57"/>
        <end position="77"/>
    </location>
</feature>
<proteinExistence type="predicted"/>
<dbReference type="RefSeq" id="WP_167146782.1">
    <property type="nucleotide sequence ID" value="NZ_JAAMOX010000001.1"/>
</dbReference>
<name>A0A7X5QYN1_9MICO</name>
<dbReference type="Proteomes" id="UP000541033">
    <property type="component" value="Unassembled WGS sequence"/>
</dbReference>
<accession>A0A7X5QYN1</accession>
<evidence type="ECO:0000313" key="2">
    <source>
        <dbReference type="EMBL" id="NIH52354.1"/>
    </source>
</evidence>
<keyword evidence="1" id="KW-0812">Transmembrane</keyword>
<feature type="transmembrane region" description="Helical" evidence="1">
    <location>
        <begin position="6"/>
        <end position="21"/>
    </location>
</feature>
<protein>
    <submittedName>
        <fullName evidence="2">Putative membrane protein YeaQ/YmgE (Transglycosylase-associated protein family)</fullName>
    </submittedName>
</protein>
<sequence length="98" mass="10799">MELIFVVLIGLVIGLIVRYAVPGRQTYGFGVQLALGAAASAAVWVLLTVAGMKWDGFWIWAITIAATIVACVLYAVIVPRRRTLRTEQRYHELLRAAV</sequence>
<dbReference type="AlphaFoldDB" id="A0A7X5QYN1"/>
<comment type="caution">
    <text evidence="2">The sequence shown here is derived from an EMBL/GenBank/DDBJ whole genome shotgun (WGS) entry which is preliminary data.</text>
</comment>
<feature type="transmembrane region" description="Helical" evidence="1">
    <location>
        <begin position="33"/>
        <end position="51"/>
    </location>
</feature>